<dbReference type="PANTHER" id="PTHR24258">
    <property type="entry name" value="SERINE PROTEASE-RELATED"/>
    <property type="match status" value="1"/>
</dbReference>
<sequence>MERILLLLVITSTAFSQSTEDISKLINDVFVTPSGGRNSFDNLVEVTSPASQGFSAIEKCGEGSDEGIHKCVRYYECDGVTKMIVPGGTTNIQPEIDIRMGEDSPCAHPLEVCCGIPAGGDPNQQVSTTTSAPVTPRPSSVKCGIRNVNGIDFKITGNMDGEAEYGEFPWMVAILRTNPAPGETLSICGGSLIANNVVLTGGHCVSKLKTIQYKVRAGEWDTQTDKERLPYQERNVVQAIIHPEFTENTVYNDIALLVLDRPFTQADNIGTVCLPEQGEVSTSANCYASGWGKDVFGKEGKFQVIMKKIELPMVQFSKCQDALRQTRLGPKFLLHNSFICAGGEAGKDTCTGDGGSPLVCPDTKVPGRYYQSGIVSWGIGCGEKNVPGVYANVAKFRNWIDTQMAGLNLKTDSYII</sequence>
<dbReference type="Gene3D" id="2.40.10.10">
    <property type="entry name" value="Trypsin-like serine proteases"/>
    <property type="match status" value="2"/>
</dbReference>
<evidence type="ECO:0000313" key="8">
    <source>
        <dbReference type="EMBL" id="KAF7283855.1"/>
    </source>
</evidence>
<evidence type="ECO:0000259" key="7">
    <source>
        <dbReference type="PROSITE" id="PS50240"/>
    </source>
</evidence>
<dbReference type="Proteomes" id="UP000625711">
    <property type="component" value="Unassembled WGS sequence"/>
</dbReference>
<gene>
    <name evidence="8" type="ORF">GWI33_022889</name>
</gene>
<accession>A0A834ITX0</accession>
<protein>
    <recommendedName>
        <fullName evidence="4">Phenoloxidase-activating factor 2</fullName>
    </recommendedName>
    <alternativeName>
        <fullName evidence="5">Prophenoloxidase-activating factor II</fullName>
    </alternativeName>
</protein>
<dbReference type="AlphaFoldDB" id="A0A834ITX0"/>
<dbReference type="GO" id="GO:0004252">
    <property type="term" value="F:serine-type endopeptidase activity"/>
    <property type="evidence" value="ECO:0007669"/>
    <property type="project" value="InterPro"/>
</dbReference>
<dbReference type="CDD" id="cd00190">
    <property type="entry name" value="Tryp_SPc"/>
    <property type="match status" value="1"/>
</dbReference>
<dbReference type="Pfam" id="PF00089">
    <property type="entry name" value="Trypsin"/>
    <property type="match status" value="1"/>
</dbReference>
<organism evidence="8 9">
    <name type="scientific">Rhynchophorus ferrugineus</name>
    <name type="common">Red palm weevil</name>
    <name type="synonym">Curculio ferrugineus</name>
    <dbReference type="NCBI Taxonomy" id="354439"/>
    <lineage>
        <taxon>Eukaryota</taxon>
        <taxon>Metazoa</taxon>
        <taxon>Ecdysozoa</taxon>
        <taxon>Arthropoda</taxon>
        <taxon>Hexapoda</taxon>
        <taxon>Insecta</taxon>
        <taxon>Pterygota</taxon>
        <taxon>Neoptera</taxon>
        <taxon>Endopterygota</taxon>
        <taxon>Coleoptera</taxon>
        <taxon>Polyphaga</taxon>
        <taxon>Cucujiformia</taxon>
        <taxon>Curculionidae</taxon>
        <taxon>Dryophthorinae</taxon>
        <taxon>Rhynchophorus</taxon>
    </lineage>
</organism>
<dbReference type="SUPFAM" id="SSF50494">
    <property type="entry name" value="Trypsin-like serine proteases"/>
    <property type="match status" value="1"/>
</dbReference>
<dbReference type="PRINTS" id="PR00722">
    <property type="entry name" value="CHYMOTRYPSIN"/>
</dbReference>
<dbReference type="InterPro" id="IPR043504">
    <property type="entry name" value="Peptidase_S1_PA_chymotrypsin"/>
</dbReference>
<dbReference type="GO" id="GO:0005576">
    <property type="term" value="C:extracellular region"/>
    <property type="evidence" value="ECO:0007669"/>
    <property type="project" value="UniProtKB-SubCell"/>
</dbReference>
<dbReference type="PANTHER" id="PTHR24258:SF129">
    <property type="entry name" value="LP15124P-RELATED"/>
    <property type="match status" value="1"/>
</dbReference>
<evidence type="ECO:0000313" key="9">
    <source>
        <dbReference type="Proteomes" id="UP000625711"/>
    </source>
</evidence>
<dbReference type="PROSITE" id="PS50240">
    <property type="entry name" value="TRYPSIN_DOM"/>
    <property type="match status" value="1"/>
</dbReference>
<comment type="caution">
    <text evidence="8">The sequence shown here is derived from an EMBL/GenBank/DDBJ whole genome shotgun (WGS) entry which is preliminary data.</text>
</comment>
<dbReference type="InterPro" id="IPR001314">
    <property type="entry name" value="Peptidase_S1A"/>
</dbReference>
<evidence type="ECO:0000256" key="2">
    <source>
        <dbReference type="ARBA" id="ARBA00022525"/>
    </source>
</evidence>
<dbReference type="GO" id="GO:0006508">
    <property type="term" value="P:proteolysis"/>
    <property type="evidence" value="ECO:0007669"/>
    <property type="project" value="InterPro"/>
</dbReference>
<dbReference type="InterPro" id="IPR001254">
    <property type="entry name" value="Trypsin_dom"/>
</dbReference>
<keyword evidence="2" id="KW-0964">Secreted</keyword>
<dbReference type="OrthoDB" id="6261922at2759"/>
<evidence type="ECO:0000256" key="1">
    <source>
        <dbReference type="ARBA" id="ARBA00004613"/>
    </source>
</evidence>
<dbReference type="InterPro" id="IPR009003">
    <property type="entry name" value="Peptidase_S1_PA"/>
</dbReference>
<dbReference type="InterPro" id="IPR041515">
    <property type="entry name" value="PPAF-2-like_Clip"/>
</dbReference>
<dbReference type="FunFam" id="2.40.10.10:FF:000038">
    <property type="entry name" value="Serine protease"/>
    <property type="match status" value="1"/>
</dbReference>
<keyword evidence="9" id="KW-1185">Reference proteome</keyword>
<evidence type="ECO:0000256" key="6">
    <source>
        <dbReference type="SAM" id="SignalP"/>
    </source>
</evidence>
<evidence type="ECO:0000256" key="4">
    <source>
        <dbReference type="ARBA" id="ARBA00068096"/>
    </source>
</evidence>
<feature type="domain" description="Peptidase S1" evidence="7">
    <location>
        <begin position="155"/>
        <end position="405"/>
    </location>
</feature>
<feature type="signal peptide" evidence="6">
    <location>
        <begin position="1"/>
        <end position="16"/>
    </location>
</feature>
<dbReference type="Pfam" id="PF18322">
    <property type="entry name" value="CLIP_1"/>
    <property type="match status" value="1"/>
</dbReference>
<dbReference type="SMART" id="SM00020">
    <property type="entry name" value="Tryp_SPc"/>
    <property type="match status" value="1"/>
</dbReference>
<comment type="subcellular location">
    <subcellularLocation>
        <location evidence="1">Secreted</location>
    </subcellularLocation>
</comment>
<reference evidence="8" key="1">
    <citation type="submission" date="2020-08" db="EMBL/GenBank/DDBJ databases">
        <title>Genome sequencing and assembly of the red palm weevil Rhynchophorus ferrugineus.</title>
        <authorList>
            <person name="Dias G.B."/>
            <person name="Bergman C.M."/>
            <person name="Manee M."/>
        </authorList>
    </citation>
    <scope>NUCLEOTIDE SEQUENCE</scope>
    <source>
        <strain evidence="8">AA-2017</strain>
        <tissue evidence="8">Whole larva</tissue>
    </source>
</reference>
<proteinExistence type="predicted"/>
<evidence type="ECO:0000256" key="5">
    <source>
        <dbReference type="ARBA" id="ARBA00076468"/>
    </source>
</evidence>
<name>A0A834ITX0_RHYFE</name>
<evidence type="ECO:0000256" key="3">
    <source>
        <dbReference type="ARBA" id="ARBA00023157"/>
    </source>
</evidence>
<keyword evidence="6" id="KW-0732">Signal</keyword>
<keyword evidence="3" id="KW-1015">Disulfide bond</keyword>
<feature type="chain" id="PRO_5032660158" description="Phenoloxidase-activating factor 2" evidence="6">
    <location>
        <begin position="17"/>
        <end position="416"/>
    </location>
</feature>
<dbReference type="EMBL" id="JAACXV010000086">
    <property type="protein sequence ID" value="KAF7283855.1"/>
    <property type="molecule type" value="Genomic_DNA"/>
</dbReference>